<evidence type="ECO:0000313" key="2">
    <source>
        <dbReference type="Proteomes" id="UP000275408"/>
    </source>
</evidence>
<name>A0A3M6TRA7_POCDA</name>
<dbReference type="AlphaFoldDB" id="A0A3M6TRA7"/>
<accession>A0A3M6TRA7</accession>
<organism evidence="1 2">
    <name type="scientific">Pocillopora damicornis</name>
    <name type="common">Cauliflower coral</name>
    <name type="synonym">Millepora damicornis</name>
    <dbReference type="NCBI Taxonomy" id="46731"/>
    <lineage>
        <taxon>Eukaryota</taxon>
        <taxon>Metazoa</taxon>
        <taxon>Cnidaria</taxon>
        <taxon>Anthozoa</taxon>
        <taxon>Hexacorallia</taxon>
        <taxon>Scleractinia</taxon>
        <taxon>Astrocoeniina</taxon>
        <taxon>Pocilloporidae</taxon>
        <taxon>Pocillopora</taxon>
    </lineage>
</organism>
<dbReference type="Proteomes" id="UP000275408">
    <property type="component" value="Unassembled WGS sequence"/>
</dbReference>
<comment type="caution">
    <text evidence="1">The sequence shown here is derived from an EMBL/GenBank/DDBJ whole genome shotgun (WGS) entry which is preliminary data.</text>
</comment>
<reference evidence="1 2" key="1">
    <citation type="journal article" date="2018" name="Sci. Rep.">
        <title>Comparative analysis of the Pocillopora damicornis genome highlights role of immune system in coral evolution.</title>
        <authorList>
            <person name="Cunning R."/>
            <person name="Bay R.A."/>
            <person name="Gillette P."/>
            <person name="Baker A.C."/>
            <person name="Traylor-Knowles N."/>
        </authorList>
    </citation>
    <scope>NUCLEOTIDE SEQUENCE [LARGE SCALE GENOMIC DNA]</scope>
    <source>
        <strain evidence="1">RSMAS</strain>
        <tissue evidence="1">Whole animal</tissue>
    </source>
</reference>
<protein>
    <submittedName>
        <fullName evidence="1">Uncharacterized protein</fullName>
    </submittedName>
</protein>
<gene>
    <name evidence="1" type="ORF">pdam_00017067</name>
</gene>
<sequence length="448" mass="51220">MSDLNMEAFLDERLHDIDEFIQSELGFAPLSVTEPFNGEEVHSLSSTLGAPDALLLEHLQDEPASLTASTHMGSQALEVEVDIQIMDLKDVYDKKTKKTNEGHLEYTLMDSKVSLAIRASDDITGLKAYTRRCAEAAIKTRDTTGPVELEVHITQSEAKCHLVTVDLGSVYKTHEGDSVYRLEKADVVHRNKWELVIAMEFKSGLKGVVRSRPFRVTTKASFKMKRDGVDNCLPNSGNMQRIIRKFKWSDIKEVTELSGRSMHPPYRGMRQEYLDRDALNRDFVRFTLEEDDIFTAQHTFAESFMSQDSNHTSRRITAAKILLRTNTALDTRAVSAYYSHNPKIDYVVEELDTLGLLKLVRKQPTLVQPHGKGRRLKSSEGEFWWACGYCFFERRKKSTIKAHIMQRVCQKPLAIKSPYKRKMRRQLSHGDLEEHELDGYSWKASLSV</sequence>
<dbReference type="EMBL" id="RCHS01003131">
    <property type="protein sequence ID" value="RMX43798.1"/>
    <property type="molecule type" value="Genomic_DNA"/>
</dbReference>
<evidence type="ECO:0000313" key="1">
    <source>
        <dbReference type="EMBL" id="RMX43798.1"/>
    </source>
</evidence>
<dbReference type="OrthoDB" id="10295972at2759"/>
<proteinExistence type="predicted"/>
<keyword evidence="2" id="KW-1185">Reference proteome</keyword>